<evidence type="ECO:0000259" key="2">
    <source>
        <dbReference type="Pfam" id="PF07811"/>
    </source>
</evidence>
<dbReference type="InterPro" id="IPR012495">
    <property type="entry name" value="TadE-like_dom"/>
</dbReference>
<evidence type="ECO:0000313" key="3">
    <source>
        <dbReference type="EMBL" id="GGH96816.1"/>
    </source>
</evidence>
<keyword evidence="1" id="KW-0472">Membrane</keyword>
<dbReference type="Pfam" id="PF07811">
    <property type="entry name" value="TadE"/>
    <property type="match status" value="1"/>
</dbReference>
<accession>A0A8J3A3T5</accession>
<evidence type="ECO:0000313" key="4">
    <source>
        <dbReference type="EMBL" id="NHK27890.1"/>
    </source>
</evidence>
<dbReference type="Proteomes" id="UP000818603">
    <property type="component" value="Unassembled WGS sequence"/>
</dbReference>
<protein>
    <submittedName>
        <fullName evidence="4">Pilus assembly protein</fullName>
    </submittedName>
    <submittedName>
        <fullName evidence="3">Pilus biosynthesis protein TadE</fullName>
    </submittedName>
</protein>
<keyword evidence="1" id="KW-0812">Transmembrane</keyword>
<keyword evidence="1" id="KW-1133">Transmembrane helix</keyword>
<organism evidence="3 5">
    <name type="scientific">Aquisalinus luteolus</name>
    <dbReference type="NCBI Taxonomy" id="1566827"/>
    <lineage>
        <taxon>Bacteria</taxon>
        <taxon>Pseudomonadati</taxon>
        <taxon>Pseudomonadota</taxon>
        <taxon>Alphaproteobacteria</taxon>
        <taxon>Parvularculales</taxon>
        <taxon>Parvularculaceae</taxon>
        <taxon>Aquisalinus</taxon>
    </lineage>
</organism>
<feature type="transmembrane region" description="Helical" evidence="1">
    <location>
        <begin position="20"/>
        <end position="45"/>
    </location>
</feature>
<gene>
    <name evidence="4" type="ORF">FF098_008250</name>
    <name evidence="3" type="ORF">GCM10011355_16610</name>
</gene>
<evidence type="ECO:0000313" key="6">
    <source>
        <dbReference type="Proteomes" id="UP000818603"/>
    </source>
</evidence>
<evidence type="ECO:0000313" key="5">
    <source>
        <dbReference type="Proteomes" id="UP000621856"/>
    </source>
</evidence>
<sequence>MMIVDKFRKFLSGKDDGTSAVEFAIVAPVFFFMVFSIIESSLFMLHRHSLRYVVFESTRDIQTGEIQRAGTPAEAFKTAYCSHTPSFVDCNSIQFDVRAFNSLSAVTFEKPEFDDEGTATNFNFNPGRQEQVTMVTAAMRYKFNTPVLKEVFQPDGKPVLMVGYSIAKNEPFGCIDEC</sequence>
<dbReference type="EMBL" id="BMGZ01000001">
    <property type="protein sequence ID" value="GGH96816.1"/>
    <property type="molecule type" value="Genomic_DNA"/>
</dbReference>
<comment type="caution">
    <text evidence="3">The sequence shown here is derived from an EMBL/GenBank/DDBJ whole genome shotgun (WGS) entry which is preliminary data.</text>
</comment>
<reference evidence="3" key="3">
    <citation type="submission" date="2020-09" db="EMBL/GenBank/DDBJ databases">
        <authorList>
            <person name="Sun Q."/>
            <person name="Zhou Y."/>
        </authorList>
    </citation>
    <scope>NUCLEOTIDE SEQUENCE</scope>
    <source>
        <strain evidence="3">CGMCC 1.14984</strain>
    </source>
</reference>
<feature type="domain" description="TadE-like" evidence="2">
    <location>
        <begin position="17"/>
        <end position="59"/>
    </location>
</feature>
<dbReference type="AlphaFoldDB" id="A0A8J3A3T5"/>
<dbReference type="RefSeq" id="WP_155139204.1">
    <property type="nucleotide sequence ID" value="NZ_BMGZ01000001.1"/>
</dbReference>
<name>A0A8J3A3T5_9PROT</name>
<proteinExistence type="predicted"/>
<dbReference type="Proteomes" id="UP000621856">
    <property type="component" value="Unassembled WGS sequence"/>
</dbReference>
<reference evidence="3" key="1">
    <citation type="journal article" date="2014" name="Int. J. Syst. Evol. Microbiol.">
        <title>Complete genome sequence of Corynebacterium casei LMG S-19264T (=DSM 44701T), isolated from a smear-ripened cheese.</title>
        <authorList>
            <consortium name="US DOE Joint Genome Institute (JGI-PGF)"/>
            <person name="Walter F."/>
            <person name="Albersmeier A."/>
            <person name="Kalinowski J."/>
            <person name="Ruckert C."/>
        </authorList>
    </citation>
    <scope>NUCLEOTIDE SEQUENCE</scope>
    <source>
        <strain evidence="3">CGMCC 1.14984</strain>
    </source>
</reference>
<dbReference type="EMBL" id="VCJR02000001">
    <property type="protein sequence ID" value="NHK27890.1"/>
    <property type="molecule type" value="Genomic_DNA"/>
</dbReference>
<reference evidence="4 6" key="2">
    <citation type="submission" date="2020-02" db="EMBL/GenBank/DDBJ databases">
        <title>Genome sequence of Parvularcula flava strain NH6-79.</title>
        <authorList>
            <person name="Abdul Karim M.H."/>
            <person name="Lam M.Q."/>
            <person name="Chen S.J."/>
            <person name="Yahya A."/>
            <person name="Shahir S."/>
            <person name="Shamsir M.S."/>
            <person name="Chong C.S."/>
        </authorList>
    </citation>
    <scope>NUCLEOTIDE SEQUENCE [LARGE SCALE GENOMIC DNA]</scope>
    <source>
        <strain evidence="4 6">NH6-79</strain>
    </source>
</reference>
<keyword evidence="6" id="KW-1185">Reference proteome</keyword>
<evidence type="ECO:0000256" key="1">
    <source>
        <dbReference type="SAM" id="Phobius"/>
    </source>
</evidence>